<gene>
    <name evidence="1" type="primary">HaOG202017</name>
    <name evidence="1" type="ORF">B5X24_HaOG202017</name>
</gene>
<protein>
    <submittedName>
        <fullName evidence="1">Uncharacterized protein</fullName>
    </submittedName>
</protein>
<dbReference type="Proteomes" id="UP000249218">
    <property type="component" value="Unassembled WGS sequence"/>
</dbReference>
<evidence type="ECO:0000313" key="1">
    <source>
        <dbReference type="EMBL" id="PZC78558.1"/>
    </source>
</evidence>
<dbReference type="AlphaFoldDB" id="A0A2W1BU15"/>
<sequence>MLRTREIYPSVFIATAFRSRTGMRVSLRRRNSVDEWFASRRPCRAHAAPLPPGPQRLRRPAGRSSVAASVKVGDGTTPAAVAPVFTLACGPYARF</sequence>
<keyword evidence="2" id="KW-1185">Reference proteome</keyword>
<dbReference type="EMBL" id="KZ149900">
    <property type="protein sequence ID" value="PZC78558.1"/>
    <property type="molecule type" value="Genomic_DNA"/>
</dbReference>
<name>A0A2W1BU15_HELAM</name>
<proteinExistence type="predicted"/>
<reference evidence="1 2" key="1">
    <citation type="journal article" date="2017" name="BMC Biol.">
        <title>Genomic innovations, transcriptional plasticity and gene loss underlying the evolution and divergence of two highly polyphagous and invasive Helicoverpa pest species.</title>
        <authorList>
            <person name="Pearce S.L."/>
            <person name="Clarke D.F."/>
            <person name="East P.D."/>
            <person name="Elfekih S."/>
            <person name="Gordon K.H."/>
            <person name="Jermiin L.S."/>
            <person name="McGaughran A."/>
            <person name="Oakeshott J.G."/>
            <person name="Papanikolaou A."/>
            <person name="Perera O.P."/>
            <person name="Rane R.V."/>
            <person name="Richards S."/>
            <person name="Tay W.T."/>
            <person name="Walsh T.K."/>
            <person name="Anderson A."/>
            <person name="Anderson C.J."/>
            <person name="Asgari S."/>
            <person name="Board P.G."/>
            <person name="Bretschneider A."/>
            <person name="Campbell P.M."/>
            <person name="Chertemps T."/>
            <person name="Christeller J.T."/>
            <person name="Coppin C.W."/>
            <person name="Downes S.J."/>
            <person name="Duan G."/>
            <person name="Farnsworth C.A."/>
            <person name="Good R.T."/>
            <person name="Han L.B."/>
            <person name="Han Y.C."/>
            <person name="Hatje K."/>
            <person name="Horne I."/>
            <person name="Huang Y.P."/>
            <person name="Hughes D.S."/>
            <person name="Jacquin-Joly E."/>
            <person name="James W."/>
            <person name="Jhangiani S."/>
            <person name="Kollmar M."/>
            <person name="Kuwar S.S."/>
            <person name="Li S."/>
            <person name="Liu N.Y."/>
            <person name="Maibeche M.T."/>
            <person name="Miller J.R."/>
            <person name="Montagne N."/>
            <person name="Perry T."/>
            <person name="Qu J."/>
            <person name="Song S.V."/>
            <person name="Sutton G.G."/>
            <person name="Vogel H."/>
            <person name="Walenz B.P."/>
            <person name="Xu W."/>
            <person name="Zhang H.J."/>
            <person name="Zou Z."/>
            <person name="Batterham P."/>
            <person name="Edwards O.R."/>
            <person name="Feyereisen R."/>
            <person name="Gibbs R.A."/>
            <person name="Heckel D.G."/>
            <person name="McGrath A."/>
            <person name="Robin C."/>
            <person name="Scherer S.E."/>
            <person name="Worley K.C."/>
            <person name="Wu Y.D."/>
        </authorList>
    </citation>
    <scope>NUCLEOTIDE SEQUENCE [LARGE SCALE GENOMIC DNA]</scope>
    <source>
        <strain evidence="1">Harm_GR_Male_#8</strain>
        <tissue evidence="1">Whole organism</tissue>
    </source>
</reference>
<organism evidence="1 2">
    <name type="scientific">Helicoverpa armigera</name>
    <name type="common">Cotton bollworm</name>
    <name type="synonym">Heliothis armigera</name>
    <dbReference type="NCBI Taxonomy" id="29058"/>
    <lineage>
        <taxon>Eukaryota</taxon>
        <taxon>Metazoa</taxon>
        <taxon>Ecdysozoa</taxon>
        <taxon>Arthropoda</taxon>
        <taxon>Hexapoda</taxon>
        <taxon>Insecta</taxon>
        <taxon>Pterygota</taxon>
        <taxon>Neoptera</taxon>
        <taxon>Endopterygota</taxon>
        <taxon>Lepidoptera</taxon>
        <taxon>Glossata</taxon>
        <taxon>Ditrysia</taxon>
        <taxon>Noctuoidea</taxon>
        <taxon>Noctuidae</taxon>
        <taxon>Heliothinae</taxon>
        <taxon>Helicoverpa</taxon>
    </lineage>
</organism>
<accession>A0A2W1BU15</accession>
<evidence type="ECO:0000313" key="2">
    <source>
        <dbReference type="Proteomes" id="UP000249218"/>
    </source>
</evidence>